<reference evidence="4 6" key="1">
    <citation type="submission" date="2024-02" db="EMBL/GenBank/DDBJ databases">
        <title>Janibacter sp. nov., isolated from gut of marine sandworm.</title>
        <authorList>
            <person name="Kim B."/>
            <person name="Jun M.O."/>
            <person name="Shin N.-R."/>
        </authorList>
    </citation>
    <scope>NUCLEOTIDE SEQUENCE [LARGE SCALE GENOMIC DNA]</scope>
    <source>
        <strain evidence="4 6">A1S7</strain>
    </source>
</reference>
<evidence type="ECO:0000313" key="4">
    <source>
        <dbReference type="EMBL" id="WXB77724.1"/>
    </source>
</evidence>
<feature type="domain" description="Reverse transcriptase" evidence="1">
    <location>
        <begin position="131"/>
        <end position="381"/>
    </location>
</feature>
<evidence type="ECO:0000259" key="1">
    <source>
        <dbReference type="PROSITE" id="PS50878"/>
    </source>
</evidence>
<evidence type="ECO:0000313" key="2">
    <source>
        <dbReference type="EMBL" id="WXB75165.1"/>
    </source>
</evidence>
<keyword evidence="4" id="KW-0695">RNA-directed DNA polymerase</keyword>
<keyword evidence="4" id="KW-0808">Transferase</keyword>
<evidence type="ECO:0000313" key="6">
    <source>
        <dbReference type="Proteomes" id="UP001382727"/>
    </source>
</evidence>
<sequence>MRRLPIGPGAGGAAVVLRVRESRTHREGRQRGWIGGTAMAQEALVNSDARALMEQVRERVARTQIKYHRWAKTDRDQRFGDLFNLVSHPDYLRVAWQHVARNKGARTAGVDGVTVRQIAQRGEIGDFLNGIAASLKDGTYRPSPVRRVLLPKPGGKSRPLGIPTVTDRVVQQSLRMVLEPIFEADFQPVSYGFRPKRRAHDAVAEIHHYATSGYRWVLDADIEGCFDHIDHTALLGLVRERIKDKKTVALVRAFLKAGVLDELGLQAATSEGTPQGGIISPLLANIALSVLDEAIMAPWKPGGDQSSQAERAKRRYHGLGNWRIVRYADDFVIMTNGSKDDALALKEQAAEVLAGIGLRLSEAKTRVTHLREGIDFLGFHIQWRKRRGGGKWCCMVFISNKAFARIKQTIRALTPRRSPRPMMDVIIEVNAALRGWTSYFRHAIAGRRFSFLRYFTWRRFVAWQREQRRWNWSKVKRWLRRPDGSWKPIATTDVAVFDPTKVRVRRYRYRGNRIPSPYDPATAA</sequence>
<dbReference type="InterPro" id="IPR013597">
    <property type="entry name" value="Mat_intron_G2"/>
</dbReference>
<dbReference type="RefSeq" id="WP_338747878.1">
    <property type="nucleotide sequence ID" value="NZ_CP144913.1"/>
</dbReference>
<dbReference type="PANTHER" id="PTHR34047">
    <property type="entry name" value="NUCLEAR INTRON MATURASE 1, MITOCHONDRIAL-RELATED"/>
    <property type="match status" value="1"/>
</dbReference>
<dbReference type="SUPFAM" id="SSF56672">
    <property type="entry name" value="DNA/RNA polymerases"/>
    <property type="match status" value="1"/>
</dbReference>
<dbReference type="InterPro" id="IPR043502">
    <property type="entry name" value="DNA/RNA_pol_sf"/>
</dbReference>
<dbReference type="PROSITE" id="PS50878">
    <property type="entry name" value="RT_POL"/>
    <property type="match status" value="1"/>
</dbReference>
<dbReference type="EMBL" id="CP144913">
    <property type="protein sequence ID" value="WXB77925.1"/>
    <property type="molecule type" value="Genomic_DNA"/>
</dbReference>
<keyword evidence="6" id="KW-1185">Reference proteome</keyword>
<dbReference type="PANTHER" id="PTHR34047:SF8">
    <property type="entry name" value="PROTEIN YKFC"/>
    <property type="match status" value="1"/>
</dbReference>
<dbReference type="Pfam" id="PF00078">
    <property type="entry name" value="RVT_1"/>
    <property type="match status" value="1"/>
</dbReference>
<dbReference type="EC" id="2.7.7.49" evidence="4"/>
<name>A0ABZ2MKV1_9MICO</name>
<dbReference type="CDD" id="cd01651">
    <property type="entry name" value="RT_G2_intron"/>
    <property type="match status" value="1"/>
</dbReference>
<dbReference type="Proteomes" id="UP001382727">
    <property type="component" value="Chromosome"/>
</dbReference>
<keyword evidence="4" id="KW-0548">Nucleotidyltransferase</keyword>
<protein>
    <submittedName>
        <fullName evidence="4">Group II intron reverse transcriptase/maturase</fullName>
        <ecNumber evidence="4">2.7.7.49</ecNumber>
    </submittedName>
</protein>
<accession>A0ABZ2MKV1</accession>
<dbReference type="InterPro" id="IPR000477">
    <property type="entry name" value="RT_dom"/>
</dbReference>
<proteinExistence type="predicted"/>
<organism evidence="4 6">
    <name type="scientific">Janibacter alittae</name>
    <dbReference type="NCBI Taxonomy" id="3115209"/>
    <lineage>
        <taxon>Bacteria</taxon>
        <taxon>Bacillati</taxon>
        <taxon>Actinomycetota</taxon>
        <taxon>Actinomycetes</taxon>
        <taxon>Micrococcales</taxon>
        <taxon>Intrasporangiaceae</taxon>
        <taxon>Janibacter</taxon>
    </lineage>
</organism>
<dbReference type="EMBL" id="CP144913">
    <property type="protein sequence ID" value="WXB75165.1"/>
    <property type="molecule type" value="Genomic_DNA"/>
</dbReference>
<dbReference type="NCBIfam" id="TIGR04416">
    <property type="entry name" value="group_II_RT_mat"/>
    <property type="match status" value="1"/>
</dbReference>
<dbReference type="Pfam" id="PF08388">
    <property type="entry name" value="GIIM"/>
    <property type="match status" value="1"/>
</dbReference>
<gene>
    <name evidence="4" type="primary">ltrA</name>
    <name evidence="4" type="ORF">V1351_06520</name>
    <name evidence="5" type="ORF">V1351_07605</name>
    <name evidence="2" type="ORF">V1351_09315</name>
    <name evidence="3" type="ORF">V1351_15350</name>
</gene>
<evidence type="ECO:0000313" key="5">
    <source>
        <dbReference type="EMBL" id="WXB77925.1"/>
    </source>
</evidence>
<dbReference type="EMBL" id="CP144913">
    <property type="protein sequence ID" value="WXB76298.1"/>
    <property type="molecule type" value="Genomic_DNA"/>
</dbReference>
<evidence type="ECO:0000313" key="3">
    <source>
        <dbReference type="EMBL" id="WXB76298.1"/>
    </source>
</evidence>
<dbReference type="EMBL" id="CP144913">
    <property type="protein sequence ID" value="WXB77724.1"/>
    <property type="molecule type" value="Genomic_DNA"/>
</dbReference>
<dbReference type="InterPro" id="IPR030931">
    <property type="entry name" value="Group_II_RT_mat"/>
</dbReference>
<dbReference type="GO" id="GO:0003964">
    <property type="term" value="F:RNA-directed DNA polymerase activity"/>
    <property type="evidence" value="ECO:0007669"/>
    <property type="project" value="UniProtKB-KW"/>
</dbReference>
<dbReference type="InterPro" id="IPR051083">
    <property type="entry name" value="GrpII_Intron_Splice-Mob/Def"/>
</dbReference>